<evidence type="ECO:0000256" key="1">
    <source>
        <dbReference type="SAM" id="MobiDB-lite"/>
    </source>
</evidence>
<dbReference type="OrthoDB" id="6375801at2759"/>
<dbReference type="Proteomes" id="UP000507470">
    <property type="component" value="Unassembled WGS sequence"/>
</dbReference>
<name>A0A6J8ASX4_MYTCO</name>
<proteinExistence type="predicted"/>
<protein>
    <submittedName>
        <fullName evidence="2">Uncharacterized protein</fullName>
    </submittedName>
</protein>
<evidence type="ECO:0000313" key="2">
    <source>
        <dbReference type="EMBL" id="CAC5372781.1"/>
    </source>
</evidence>
<reference evidence="2 3" key="1">
    <citation type="submission" date="2020-06" db="EMBL/GenBank/DDBJ databases">
        <authorList>
            <person name="Li R."/>
            <person name="Bekaert M."/>
        </authorList>
    </citation>
    <scope>NUCLEOTIDE SEQUENCE [LARGE SCALE GENOMIC DNA]</scope>
    <source>
        <strain evidence="3">wild</strain>
    </source>
</reference>
<dbReference type="EMBL" id="CACVKT020001865">
    <property type="protein sequence ID" value="CAC5372781.1"/>
    <property type="molecule type" value="Genomic_DNA"/>
</dbReference>
<evidence type="ECO:0000313" key="3">
    <source>
        <dbReference type="Proteomes" id="UP000507470"/>
    </source>
</evidence>
<organism evidence="2 3">
    <name type="scientific">Mytilus coruscus</name>
    <name type="common">Sea mussel</name>
    <dbReference type="NCBI Taxonomy" id="42192"/>
    <lineage>
        <taxon>Eukaryota</taxon>
        <taxon>Metazoa</taxon>
        <taxon>Spiralia</taxon>
        <taxon>Lophotrochozoa</taxon>
        <taxon>Mollusca</taxon>
        <taxon>Bivalvia</taxon>
        <taxon>Autobranchia</taxon>
        <taxon>Pteriomorphia</taxon>
        <taxon>Mytilida</taxon>
        <taxon>Mytiloidea</taxon>
        <taxon>Mytilidae</taxon>
        <taxon>Mytilinae</taxon>
        <taxon>Mytilus</taxon>
    </lineage>
</organism>
<feature type="compositionally biased region" description="Polar residues" evidence="1">
    <location>
        <begin position="1"/>
        <end position="16"/>
    </location>
</feature>
<gene>
    <name evidence="2" type="ORF">MCOR_10774</name>
</gene>
<sequence length="187" mass="21874">MKQAIETNNFLANNTPPVSPENGDFQQNIRRTNAQRRGKKRCRGISGARREEKVFVRKHNLIVQSRHVIASVRNQSRVIVLGYLSFSLIKSNATNIQSDSLDQSVIVKWCIVTYDNKPYPLYKTSMQTNVKHDDRIENRFYWPMVQDIVWYHHSNFVTLIDSPTKVGSRHYEVDKKVWKRVKDDLGI</sequence>
<accession>A0A6J8ASX4</accession>
<keyword evidence="3" id="KW-1185">Reference proteome</keyword>
<feature type="region of interest" description="Disordered" evidence="1">
    <location>
        <begin position="1"/>
        <end position="22"/>
    </location>
</feature>
<dbReference type="AlphaFoldDB" id="A0A6J8ASX4"/>